<accession>A0AAJ7XCX0</accession>
<dbReference type="PROSITE" id="PS51450">
    <property type="entry name" value="LRR"/>
    <property type="match status" value="1"/>
</dbReference>
<dbReference type="RefSeq" id="XP_032828623.1">
    <property type="nucleotide sequence ID" value="XM_032972732.1"/>
</dbReference>
<evidence type="ECO:0000256" key="1">
    <source>
        <dbReference type="ARBA" id="ARBA00022614"/>
    </source>
</evidence>
<dbReference type="KEGG" id="pmrn:116952966"/>
<evidence type="ECO:0000256" key="2">
    <source>
        <dbReference type="ARBA" id="ARBA00022729"/>
    </source>
</evidence>
<keyword evidence="1" id="KW-0433">Leucine-rich repeat</keyword>
<dbReference type="GO" id="GO:0090090">
    <property type="term" value="P:negative regulation of canonical Wnt signaling pathway"/>
    <property type="evidence" value="ECO:0007669"/>
    <property type="project" value="TreeGrafter"/>
</dbReference>
<sequence>MELAAAFPCRQLRLISVGQCRCLDQYSASWPDTVLAVATRQPPPPPARHGRLNGRVTGEILGGALGTRTGAGCWDLTHGDWDLTHGGWPQGLLRVHYISSVGSDASKTLGRFRRLIPGVQSSLGPSPVNCRARDGRGLRWPRRANAVVVLATATLSPFQSTIVNLRRHGPRHFRDAAFFALELLPLATATVVNVRVPSAWRLRRKLGSLDRQGLWTPAARDIGREASAQTCPSWSQWQVKRPWVASRGPLWRELLDGFTRGGSRPLHRCPSLRGAMGAVRIHPHARPKKCLGARCSVGPSERCRPAPPPSWSVEDSAPLPCGSCHVSAVCCGGAARHPSSAAGARSSPVRARHLKPRRSALTCVCDSGGRLPVRCEKPPLSLPRDSIGNVSVLAITGGSARTLDWNGTRLPNLRILNLSRSGIETLDRASFPAPPLSLESLDLSDNGLRNISPEAFADLGELRTLELSRALHGGSASAASALLAAVSRARLGNLAVLRLSGNGIRELAPGTLSALRALEVLDLRRNALQRLGNATLEEMSALPRLREVWLAGNAFVCDCRLAETVLWLTDGNRGRNKARDANSLVCTVSPGSPFAGGGGGGGASPGPTAVFNTTAQLSLQILRGCAREPVASYVLLGIVVALIGVIFLFVLYLNRRGIKKWLTHIRDACRDQIEEYNYRYELDANPRIANVVPPLEL</sequence>
<evidence type="ECO:0000256" key="3">
    <source>
        <dbReference type="ARBA" id="ARBA00022737"/>
    </source>
</evidence>
<dbReference type="SMART" id="SM00369">
    <property type="entry name" value="LRR_TYP"/>
    <property type="match status" value="4"/>
</dbReference>
<keyword evidence="4" id="KW-0472">Membrane</keyword>
<keyword evidence="5" id="KW-1185">Reference proteome</keyword>
<dbReference type="InterPro" id="IPR052286">
    <property type="entry name" value="Wnt_signaling_inhibitor"/>
</dbReference>
<keyword evidence="3" id="KW-0677">Repeat</keyword>
<evidence type="ECO:0000256" key="4">
    <source>
        <dbReference type="SAM" id="Phobius"/>
    </source>
</evidence>
<dbReference type="PANTHER" id="PTHR24364">
    <property type="entry name" value="LP06937P"/>
    <property type="match status" value="1"/>
</dbReference>
<gene>
    <name evidence="6" type="primary">LOC116952966</name>
</gene>
<dbReference type="Gene3D" id="3.80.10.10">
    <property type="entry name" value="Ribonuclease Inhibitor"/>
    <property type="match status" value="2"/>
</dbReference>
<reference evidence="6" key="1">
    <citation type="submission" date="2025-08" db="UniProtKB">
        <authorList>
            <consortium name="RefSeq"/>
        </authorList>
    </citation>
    <scope>IDENTIFICATION</scope>
    <source>
        <tissue evidence="6">Sperm</tissue>
    </source>
</reference>
<dbReference type="PANTHER" id="PTHR24364:SF16">
    <property type="entry name" value="TROPHOBLAST GLYCOPROTEIN-LIKE"/>
    <property type="match status" value="1"/>
</dbReference>
<dbReference type="SUPFAM" id="SSF52058">
    <property type="entry name" value="L domain-like"/>
    <property type="match status" value="1"/>
</dbReference>
<dbReference type="AlphaFoldDB" id="A0AAJ7XCX0"/>
<dbReference type="Proteomes" id="UP001318040">
    <property type="component" value="Chromosome 49"/>
</dbReference>
<feature type="transmembrane region" description="Helical" evidence="4">
    <location>
        <begin position="630"/>
        <end position="653"/>
    </location>
</feature>
<dbReference type="InterPro" id="IPR032675">
    <property type="entry name" value="LRR_dom_sf"/>
</dbReference>
<dbReference type="InterPro" id="IPR001611">
    <property type="entry name" value="Leu-rich_rpt"/>
</dbReference>
<keyword evidence="4" id="KW-0812">Transmembrane</keyword>
<evidence type="ECO:0000313" key="6">
    <source>
        <dbReference type="RefSeq" id="XP_032828623.1"/>
    </source>
</evidence>
<evidence type="ECO:0000313" key="5">
    <source>
        <dbReference type="Proteomes" id="UP001318040"/>
    </source>
</evidence>
<keyword evidence="4" id="KW-1133">Transmembrane helix</keyword>
<organism evidence="5 6">
    <name type="scientific">Petromyzon marinus</name>
    <name type="common">Sea lamprey</name>
    <dbReference type="NCBI Taxonomy" id="7757"/>
    <lineage>
        <taxon>Eukaryota</taxon>
        <taxon>Metazoa</taxon>
        <taxon>Chordata</taxon>
        <taxon>Craniata</taxon>
        <taxon>Vertebrata</taxon>
        <taxon>Cyclostomata</taxon>
        <taxon>Hyperoartia</taxon>
        <taxon>Petromyzontiformes</taxon>
        <taxon>Petromyzontidae</taxon>
        <taxon>Petromyzon</taxon>
    </lineage>
</organism>
<dbReference type="Pfam" id="PF13855">
    <property type="entry name" value="LRR_8"/>
    <property type="match status" value="2"/>
</dbReference>
<proteinExistence type="predicted"/>
<protein>
    <submittedName>
        <fullName evidence="6">Uncharacterized protein LOC116952966</fullName>
    </submittedName>
</protein>
<keyword evidence="2" id="KW-0732">Signal</keyword>
<dbReference type="GO" id="GO:0005886">
    <property type="term" value="C:plasma membrane"/>
    <property type="evidence" value="ECO:0007669"/>
    <property type="project" value="TreeGrafter"/>
</dbReference>
<dbReference type="InterPro" id="IPR003591">
    <property type="entry name" value="Leu-rich_rpt_typical-subtyp"/>
</dbReference>
<name>A0AAJ7XCX0_PETMA</name>